<keyword evidence="1" id="KW-0238">DNA-binding</keyword>
<dbReference type="SUPFAM" id="SSF47823">
    <property type="entry name" value="lambda integrase-like, N-terminal domain"/>
    <property type="match status" value="1"/>
</dbReference>
<keyword evidence="3" id="KW-1185">Reference proteome</keyword>
<name>A0AAD9V9G0_ACRCE</name>
<dbReference type="InterPro" id="IPR010998">
    <property type="entry name" value="Integrase_recombinase_N"/>
</dbReference>
<sequence length="293" mass="33067">MGEILNQHMETKGLLVDEQKGNRKETRGKKKYSGQAFVQSSAATYKSQLQAYFRFCLYFGYRPVPCSSHNLLSYVVFLARTLATSSITCYLNVVHILHLQCGFPNPLQDQLFKFQKDLLMHGIKRLHGNVVQQKFPITPDILHKLHGKLHLINSLDATFWATCHIAFFSFFRKSNLLILSTSSFDPLKHLPLIEHSKLCPQKATVNAFKFLGLDDSAKLPDGPAFVYTSGDQVKPLTYTTFTTKLNKLQSNADLTVPSTLDTLFVVEEPPLRRTVESLGTILSFKETGLQTLP</sequence>
<evidence type="ECO:0000313" key="3">
    <source>
        <dbReference type="Proteomes" id="UP001249851"/>
    </source>
</evidence>
<dbReference type="GO" id="GO:0003677">
    <property type="term" value="F:DNA binding"/>
    <property type="evidence" value="ECO:0007669"/>
    <property type="project" value="UniProtKB-KW"/>
</dbReference>
<gene>
    <name evidence="2" type="ORF">P5673_009654</name>
</gene>
<dbReference type="Proteomes" id="UP001249851">
    <property type="component" value="Unassembled WGS sequence"/>
</dbReference>
<accession>A0AAD9V9G0</accession>
<dbReference type="Gene3D" id="1.10.150.130">
    <property type="match status" value="1"/>
</dbReference>
<dbReference type="AlphaFoldDB" id="A0AAD9V9G0"/>
<proteinExistence type="predicted"/>
<comment type="caution">
    <text evidence="2">The sequence shown here is derived from an EMBL/GenBank/DDBJ whole genome shotgun (WGS) entry which is preliminary data.</text>
</comment>
<evidence type="ECO:0000256" key="1">
    <source>
        <dbReference type="ARBA" id="ARBA00023125"/>
    </source>
</evidence>
<dbReference type="EMBL" id="JARQWQ010000017">
    <property type="protein sequence ID" value="KAK2566193.1"/>
    <property type="molecule type" value="Genomic_DNA"/>
</dbReference>
<reference evidence="2" key="1">
    <citation type="journal article" date="2023" name="G3 (Bethesda)">
        <title>Whole genome assembly and annotation of the endangered Caribbean coral Acropora cervicornis.</title>
        <authorList>
            <person name="Selwyn J.D."/>
            <person name="Vollmer S.V."/>
        </authorList>
    </citation>
    <scope>NUCLEOTIDE SEQUENCE</scope>
    <source>
        <strain evidence="2">K2</strain>
    </source>
</reference>
<protein>
    <submittedName>
        <fullName evidence="2">Uncharacterized protein</fullName>
    </submittedName>
</protein>
<reference evidence="2" key="2">
    <citation type="journal article" date="2023" name="Science">
        <title>Genomic signatures of disease resistance in endangered staghorn corals.</title>
        <authorList>
            <person name="Vollmer S.V."/>
            <person name="Selwyn J.D."/>
            <person name="Despard B.A."/>
            <person name="Roesel C.L."/>
        </authorList>
    </citation>
    <scope>NUCLEOTIDE SEQUENCE</scope>
    <source>
        <strain evidence="2">K2</strain>
    </source>
</reference>
<evidence type="ECO:0000313" key="2">
    <source>
        <dbReference type="EMBL" id="KAK2566193.1"/>
    </source>
</evidence>
<organism evidence="2 3">
    <name type="scientific">Acropora cervicornis</name>
    <name type="common">Staghorn coral</name>
    <dbReference type="NCBI Taxonomy" id="6130"/>
    <lineage>
        <taxon>Eukaryota</taxon>
        <taxon>Metazoa</taxon>
        <taxon>Cnidaria</taxon>
        <taxon>Anthozoa</taxon>
        <taxon>Hexacorallia</taxon>
        <taxon>Scleractinia</taxon>
        <taxon>Astrocoeniina</taxon>
        <taxon>Acroporidae</taxon>
        <taxon>Acropora</taxon>
    </lineage>
</organism>